<dbReference type="InterPro" id="IPR038461">
    <property type="entry name" value="Schlafen_AlbA_2_dom_sf"/>
</dbReference>
<dbReference type="GO" id="GO:0000049">
    <property type="term" value="F:tRNA binding"/>
    <property type="evidence" value="ECO:0007669"/>
    <property type="project" value="TreeGrafter"/>
</dbReference>
<evidence type="ECO:0000313" key="9">
    <source>
        <dbReference type="RefSeq" id="XP_012868512.1"/>
    </source>
</evidence>
<dbReference type="PANTHER" id="PTHR12155">
    <property type="entry name" value="SCHLAFEN"/>
    <property type="match status" value="1"/>
</dbReference>
<proteinExistence type="inferred from homology"/>
<evidence type="ECO:0000259" key="6">
    <source>
        <dbReference type="Pfam" id="PF17057"/>
    </source>
</evidence>
<dbReference type="SUPFAM" id="SSF52540">
    <property type="entry name" value="P-loop containing nucleoside triphosphate hydrolases"/>
    <property type="match status" value="1"/>
</dbReference>
<evidence type="ECO:0000259" key="5">
    <source>
        <dbReference type="Pfam" id="PF09848"/>
    </source>
</evidence>
<evidence type="ECO:0000313" key="8">
    <source>
        <dbReference type="Proteomes" id="UP000081671"/>
    </source>
</evidence>
<dbReference type="Pfam" id="PF21026">
    <property type="entry name" value="SLFN_GTPase-like"/>
    <property type="match status" value="1"/>
</dbReference>
<keyword evidence="3" id="KW-0067">ATP-binding</keyword>
<keyword evidence="2" id="KW-0547">Nucleotide-binding</keyword>
<accession>A0A1S3EYJ6</accession>
<evidence type="ECO:0000256" key="1">
    <source>
        <dbReference type="ARBA" id="ARBA00010114"/>
    </source>
</evidence>
<evidence type="ECO:0000259" key="4">
    <source>
        <dbReference type="Pfam" id="PF04326"/>
    </source>
</evidence>
<feature type="domain" description="Schlafen group 3-like DNA/RNA helicase" evidence="5">
    <location>
        <begin position="595"/>
        <end position="706"/>
    </location>
</feature>
<dbReference type="KEGG" id="dord:105983213"/>
<dbReference type="InParanoid" id="A0A1S3EYJ6"/>
<name>A0A1S3EYJ6_DIPOR</name>
<dbReference type="OrthoDB" id="6052143at2759"/>
<organism evidence="8 9">
    <name type="scientific">Dipodomys ordii</name>
    <name type="common">Ord's kangaroo rat</name>
    <dbReference type="NCBI Taxonomy" id="10020"/>
    <lineage>
        <taxon>Eukaryota</taxon>
        <taxon>Metazoa</taxon>
        <taxon>Chordata</taxon>
        <taxon>Craniata</taxon>
        <taxon>Vertebrata</taxon>
        <taxon>Euteleostomi</taxon>
        <taxon>Mammalia</taxon>
        <taxon>Eutheria</taxon>
        <taxon>Euarchontoglires</taxon>
        <taxon>Glires</taxon>
        <taxon>Rodentia</taxon>
        <taxon>Castorimorpha</taxon>
        <taxon>Heteromyidae</taxon>
        <taxon>Dipodomyinae</taxon>
        <taxon>Dipodomys</taxon>
    </lineage>
</organism>
<sequence>MQRNSCSLVVEPYQPDLVIDIGKITLGETNRNNLQGNQKQQEKETLLQAACALLNSGGGVIRMEMTEEVEHAGELGLDLENALRELIQSLDLETFFETKQYRAYFYIFVKSWSSGSSDGSFMARICSLSPSLYRRSGTSKWPMDSRAAFDFLKTKKERAKQSIVHTLNEESSSSKTLRVTERDISEPNSAFHVFQKDWLAFQETLSFPESQTVEFKQFSTKHIQEYVKNIIPEYISAFANTGGGYLFIGVDDKTKKVLGCSKDKVDPVSLKTVIDKEISKLPIFHFCSSNAPVSYETKVIEVRIVSELYGYVCVLKVEPFCCVVFSRAPSSWMVEERKGIYPLTTEEWVRRMMDTDPELPEAFESQLSLSDSPPSCRPVYSKKGLKHKCDLQQYFFPVRPKQEKIRHSPEALWEELCKEHEGLEELIGQQLSPSTWGILIVSRSWAVDLGLQERQGVICDVLLIAHNNPPILFTILREQEAGGQDYCTYTAFTLKQKLVNMGGYTGKLCVMAKVLYLSPQSNAESVEVSESLIDYPLSYNLADAQQMEALLQALVIVLLSFPSFLSDQLGCKVLNLLTAQQYKIFSKNLRKNRELFIHGLPGSGKTVMAIKIIEKIKNVFHCKSNQILYICENQPLKNLISAKKICQAVTRKTFMKNIYEEIEHIIIDEAQNFRTENGPWYRKAKNITRRKKDCPGILWIFLDYFQTSHLCDSGLPSFRAQYPREKLSRVVRNADVIAHYLQEIMQNIRKNPPTNIPCESLQMFLKVEGVQGVPGNLKIEHLDLENMVNYVSMKYKDFLKNGYSPKDIAVLFSTANEVEIYKNMFLKEMKKRTISQTNDASTSASPIFDSIRRFSGLERNIVFGINSSATEPAIYYNLLLCLASRANQHLYILNLIDFNPELKI</sequence>
<dbReference type="PANTHER" id="PTHR12155:SF43">
    <property type="entry name" value="SCHLAFEN FAMILY MEMBER 13"/>
    <property type="match status" value="1"/>
</dbReference>
<feature type="domain" description="Schlafen GTPase-like" evidence="7">
    <location>
        <begin position="403"/>
        <end position="541"/>
    </location>
</feature>
<feature type="domain" description="Poxin-Schlafen/Schlafen-like N-terminal" evidence="6">
    <location>
        <begin position="94"/>
        <end position="207"/>
    </location>
</feature>
<dbReference type="FunFam" id="3.40.50.300:FF:001322">
    <property type="entry name" value="Schlafen family member 11"/>
    <property type="match status" value="1"/>
</dbReference>
<protein>
    <submittedName>
        <fullName evidence="9">Schlafen family member 13-like isoform X1</fullName>
    </submittedName>
</protein>
<gene>
    <name evidence="9" type="primary">LOC105983213</name>
</gene>
<evidence type="ECO:0000256" key="3">
    <source>
        <dbReference type="ARBA" id="ARBA00022840"/>
    </source>
</evidence>
<dbReference type="InterPro" id="IPR007421">
    <property type="entry name" value="Schlafen_AlbA_2_dom"/>
</dbReference>
<comment type="similarity">
    <text evidence="1">Belongs to the Schlafen family. Subgroup III subfamily.</text>
</comment>
<evidence type="ECO:0000259" key="7">
    <source>
        <dbReference type="Pfam" id="PF21026"/>
    </source>
</evidence>
<dbReference type="FunCoup" id="A0A1S3EYJ6">
    <property type="interactions" value="787"/>
</dbReference>
<dbReference type="InterPro" id="IPR029684">
    <property type="entry name" value="Schlafen"/>
</dbReference>
<keyword evidence="8" id="KW-1185">Reference proteome</keyword>
<dbReference type="GO" id="GO:0051607">
    <property type="term" value="P:defense response to virus"/>
    <property type="evidence" value="ECO:0007669"/>
    <property type="project" value="TreeGrafter"/>
</dbReference>
<dbReference type="Gene3D" id="3.30.950.30">
    <property type="entry name" value="Schlafen, AAA domain"/>
    <property type="match status" value="1"/>
</dbReference>
<dbReference type="GeneID" id="105983213"/>
<dbReference type="InterPro" id="IPR027417">
    <property type="entry name" value="P-loop_NTPase"/>
</dbReference>
<dbReference type="Pfam" id="PF17057">
    <property type="entry name" value="B3R"/>
    <property type="match status" value="1"/>
</dbReference>
<dbReference type="STRING" id="10020.ENSDORP00000023430"/>
<dbReference type="Proteomes" id="UP000081671">
    <property type="component" value="Unplaced"/>
</dbReference>
<dbReference type="GO" id="GO:0005524">
    <property type="term" value="F:ATP binding"/>
    <property type="evidence" value="ECO:0007669"/>
    <property type="project" value="UniProtKB-KW"/>
</dbReference>
<dbReference type="AlphaFoldDB" id="A0A1S3EYJ6"/>
<dbReference type="Pfam" id="PF04326">
    <property type="entry name" value="SLFN_AlbA_2"/>
    <property type="match status" value="1"/>
</dbReference>
<dbReference type="InterPro" id="IPR018647">
    <property type="entry name" value="SLFN_3-like_DNA/RNA_helicase"/>
</dbReference>
<reference evidence="9" key="1">
    <citation type="submission" date="2025-08" db="UniProtKB">
        <authorList>
            <consortium name="RefSeq"/>
        </authorList>
    </citation>
    <scope>IDENTIFICATION</scope>
    <source>
        <tissue evidence="9">Kidney</tissue>
    </source>
</reference>
<dbReference type="InterPro" id="IPR031450">
    <property type="entry name" value="Poxin-SLFN/SLFN_N"/>
</dbReference>
<dbReference type="Pfam" id="PF09848">
    <property type="entry name" value="SLFN-g3_helicase"/>
    <property type="match status" value="1"/>
</dbReference>
<dbReference type="FunFam" id="3.30.950.30:FF:000001">
    <property type="entry name" value="Schlafen family member 14"/>
    <property type="match status" value="1"/>
</dbReference>
<dbReference type="InterPro" id="IPR048729">
    <property type="entry name" value="SLFN_GTPase-like"/>
</dbReference>
<dbReference type="Gene3D" id="3.40.50.300">
    <property type="entry name" value="P-loop containing nucleotide triphosphate hydrolases"/>
    <property type="match status" value="1"/>
</dbReference>
<evidence type="ECO:0000256" key="2">
    <source>
        <dbReference type="ARBA" id="ARBA00022741"/>
    </source>
</evidence>
<dbReference type="RefSeq" id="XP_012868512.1">
    <property type="nucleotide sequence ID" value="XM_013013058.1"/>
</dbReference>
<feature type="domain" description="Schlafen AlbA-2" evidence="4">
    <location>
        <begin position="209"/>
        <end position="324"/>
    </location>
</feature>